<sequence>MASQPQTTNLPLFFKELVPLNSNDHAKWKVRGLDNAEFLKDVHAIPLTVEEFPQAQRNYPIIFTVGDNPVPLALMGLNEGVNVYMNDDGKMKNPVYVPAYIRRYPFLLAKLRPDSQELSLCFDPSSGAVGDFKDGDDLFDKDGKVTETTQNILKFCEQFEEAGARTGAFMTELKKLDLLMDGEVSITQSGNDKPFLYRGFQMVNEEKLRDLRGDELRKLAQNGMLPLIHAHLFSLQVMREVFAQQVAEGKVPQVTNAPTVDNAAAPAPASAPSKEKAKPAAKKSPAKKASGKDAQIS</sequence>
<name>A0AA97I156_9SPHN</name>
<evidence type="ECO:0000313" key="2">
    <source>
        <dbReference type="EMBL" id="WOE76384.1"/>
    </source>
</evidence>
<gene>
    <name evidence="2" type="ORF">RB602_06630</name>
</gene>
<dbReference type="EMBL" id="CP136594">
    <property type="protein sequence ID" value="WOE76384.1"/>
    <property type="molecule type" value="Genomic_DNA"/>
</dbReference>
<proteinExistence type="predicted"/>
<protein>
    <submittedName>
        <fullName evidence="2">SapC family protein</fullName>
    </submittedName>
</protein>
<reference evidence="2 3" key="1">
    <citation type="submission" date="2023-10" db="EMBL/GenBank/DDBJ databases">
        <title>Complete genome sequence of a Sphingomonadaceae bacterium.</title>
        <authorList>
            <person name="Yan C."/>
        </authorList>
    </citation>
    <scope>NUCLEOTIDE SEQUENCE [LARGE SCALE GENOMIC DNA]</scope>
    <source>
        <strain evidence="2 3">SCSIO 66989</strain>
    </source>
</reference>
<dbReference type="RefSeq" id="WP_317084066.1">
    <property type="nucleotide sequence ID" value="NZ_CP136594.1"/>
</dbReference>
<evidence type="ECO:0000313" key="3">
    <source>
        <dbReference type="Proteomes" id="UP001302429"/>
    </source>
</evidence>
<dbReference type="Proteomes" id="UP001302429">
    <property type="component" value="Chromosome"/>
</dbReference>
<dbReference type="Pfam" id="PF07277">
    <property type="entry name" value="SapC"/>
    <property type="match status" value="1"/>
</dbReference>
<feature type="compositionally biased region" description="Low complexity" evidence="1">
    <location>
        <begin position="263"/>
        <end position="272"/>
    </location>
</feature>
<evidence type="ECO:0000256" key="1">
    <source>
        <dbReference type="SAM" id="MobiDB-lite"/>
    </source>
</evidence>
<feature type="region of interest" description="Disordered" evidence="1">
    <location>
        <begin position="254"/>
        <end position="297"/>
    </location>
</feature>
<organism evidence="2 3">
    <name type="scientific">Alterisphingorhabdus coralli</name>
    <dbReference type="NCBI Taxonomy" id="3071408"/>
    <lineage>
        <taxon>Bacteria</taxon>
        <taxon>Pseudomonadati</taxon>
        <taxon>Pseudomonadota</taxon>
        <taxon>Alphaproteobacteria</taxon>
        <taxon>Sphingomonadales</taxon>
        <taxon>Sphingomonadaceae</taxon>
        <taxon>Alterisphingorhabdus (ex Yan et al. 2024)</taxon>
    </lineage>
</organism>
<accession>A0AA97I156</accession>
<dbReference type="KEGG" id="acoa:RB602_06630"/>
<dbReference type="InterPro" id="IPR010836">
    <property type="entry name" value="SapC"/>
</dbReference>
<keyword evidence="3" id="KW-1185">Reference proteome</keyword>
<dbReference type="AlphaFoldDB" id="A0AA97I156"/>